<dbReference type="AlphaFoldDB" id="A0A5J9TJ26"/>
<keyword evidence="3" id="KW-1185">Reference proteome</keyword>
<proteinExistence type="predicted"/>
<dbReference type="InterPro" id="IPR057939">
    <property type="entry name" value="TRF2_HOY1_PH"/>
</dbReference>
<dbReference type="OrthoDB" id="634778at2759"/>
<dbReference type="PANTHER" id="PTHR33494:SF28">
    <property type="match status" value="1"/>
</dbReference>
<evidence type="ECO:0000313" key="3">
    <source>
        <dbReference type="Proteomes" id="UP000324897"/>
    </source>
</evidence>
<dbReference type="PANTHER" id="PTHR33494">
    <property type="entry name" value="OS02G0793800 PROTEIN"/>
    <property type="match status" value="1"/>
</dbReference>
<gene>
    <name evidence="2" type="ORF">EJB05_44888</name>
</gene>
<feature type="non-terminal residue" evidence="2">
    <location>
        <position position="1"/>
    </location>
</feature>
<evidence type="ECO:0000259" key="1">
    <source>
        <dbReference type="Pfam" id="PF24818"/>
    </source>
</evidence>
<name>A0A5J9TJ26_9POAL</name>
<dbReference type="EMBL" id="RWGY01000039">
    <property type="protein sequence ID" value="TVU11312.1"/>
    <property type="molecule type" value="Genomic_DNA"/>
</dbReference>
<dbReference type="Pfam" id="PF24818">
    <property type="entry name" value="PH_TRF2_HOY1"/>
    <property type="match status" value="1"/>
</dbReference>
<dbReference type="Proteomes" id="UP000324897">
    <property type="component" value="Chromosome 3"/>
</dbReference>
<feature type="domain" description="TRF2/HOY1 PH-like" evidence="1">
    <location>
        <begin position="86"/>
        <end position="177"/>
    </location>
</feature>
<evidence type="ECO:0000313" key="2">
    <source>
        <dbReference type="EMBL" id="TVU11312.1"/>
    </source>
</evidence>
<accession>A0A5J9TJ26</accession>
<sequence>NKQSAQGMRSNEDDLPTQHLKLKIGDSFLSSIRLMLEWYRNDSIQIKHIDRRKYEELKTAKNQLNNGKNSKAVPTELKVVPAELPLLTLSVGNKKFIRTDECDVFARFCFQARKVVCQMHIGTLSRRVDIPFNEITSLHVCFDHRGFDILRIEAKFPFKSFSADNPRPGKFPTWKPEYSDGVDFFPKSKLAFLEIKKGLLEKGIAKLLYTNPRLERIANFSRGTSSDQHMYQVHVDGQMQQTSMLALHRLSSNTVFPRGNANYGFNSSYTGLD</sequence>
<organism evidence="2 3">
    <name type="scientific">Eragrostis curvula</name>
    <name type="common">weeping love grass</name>
    <dbReference type="NCBI Taxonomy" id="38414"/>
    <lineage>
        <taxon>Eukaryota</taxon>
        <taxon>Viridiplantae</taxon>
        <taxon>Streptophyta</taxon>
        <taxon>Embryophyta</taxon>
        <taxon>Tracheophyta</taxon>
        <taxon>Spermatophyta</taxon>
        <taxon>Magnoliopsida</taxon>
        <taxon>Liliopsida</taxon>
        <taxon>Poales</taxon>
        <taxon>Poaceae</taxon>
        <taxon>PACMAD clade</taxon>
        <taxon>Chloridoideae</taxon>
        <taxon>Eragrostideae</taxon>
        <taxon>Eragrostidinae</taxon>
        <taxon>Eragrostis</taxon>
    </lineage>
</organism>
<comment type="caution">
    <text evidence="2">The sequence shown here is derived from an EMBL/GenBank/DDBJ whole genome shotgun (WGS) entry which is preliminary data.</text>
</comment>
<dbReference type="Gramene" id="TVU11312">
    <property type="protein sequence ID" value="TVU11312"/>
    <property type="gene ID" value="EJB05_44888"/>
</dbReference>
<reference evidence="2 3" key="1">
    <citation type="journal article" date="2019" name="Sci. Rep.">
        <title>A high-quality genome of Eragrostis curvula grass provides insights into Poaceae evolution and supports new strategies to enhance forage quality.</title>
        <authorList>
            <person name="Carballo J."/>
            <person name="Santos B.A.C.M."/>
            <person name="Zappacosta D."/>
            <person name="Garbus I."/>
            <person name="Selva J.P."/>
            <person name="Gallo C.A."/>
            <person name="Diaz A."/>
            <person name="Albertini E."/>
            <person name="Caccamo M."/>
            <person name="Echenique V."/>
        </authorList>
    </citation>
    <scope>NUCLEOTIDE SEQUENCE [LARGE SCALE GENOMIC DNA]</scope>
    <source>
        <strain evidence="3">cv. Victoria</strain>
        <tissue evidence="2">Leaf</tissue>
    </source>
</reference>
<protein>
    <recommendedName>
        <fullName evidence="1">TRF2/HOY1 PH-like domain-containing protein</fullName>
    </recommendedName>
</protein>